<dbReference type="PANTHER" id="PTHR45808:SF2">
    <property type="entry name" value="RHO GTPASE-ACTIVATING PROTEIN 68F"/>
    <property type="match status" value="1"/>
</dbReference>
<comment type="caution">
    <text evidence="5">The sequence shown here is derived from an EMBL/GenBank/DDBJ whole genome shotgun (WGS) entry which is preliminary data.</text>
</comment>
<dbReference type="Pfam" id="PF00620">
    <property type="entry name" value="RhoGAP"/>
    <property type="match status" value="1"/>
</dbReference>
<feature type="compositionally biased region" description="Low complexity" evidence="1">
    <location>
        <begin position="15"/>
        <end position="34"/>
    </location>
</feature>
<dbReference type="PROSITE" id="PS50238">
    <property type="entry name" value="RHOGAP"/>
    <property type="match status" value="1"/>
</dbReference>
<dbReference type="InterPro" id="IPR000198">
    <property type="entry name" value="RhoGAP_dom"/>
</dbReference>
<keyword evidence="2" id="KW-1133">Transmembrane helix</keyword>
<dbReference type="Pfam" id="PF13716">
    <property type="entry name" value="CRAL_TRIO_2"/>
    <property type="match status" value="1"/>
</dbReference>
<accession>A0A8K0UJT3</accession>
<dbReference type="EMBL" id="JAEVFJ010000023">
    <property type="protein sequence ID" value="KAH8096615.1"/>
    <property type="molecule type" value="Genomic_DNA"/>
</dbReference>
<feature type="transmembrane region" description="Helical" evidence="2">
    <location>
        <begin position="162"/>
        <end position="182"/>
    </location>
</feature>
<feature type="compositionally biased region" description="Acidic residues" evidence="1">
    <location>
        <begin position="502"/>
        <end position="512"/>
    </location>
</feature>
<dbReference type="AlphaFoldDB" id="A0A8K0UJT3"/>
<gene>
    <name evidence="5" type="ORF">BXZ70DRAFT_945365</name>
</gene>
<feature type="region of interest" description="Disordered" evidence="1">
    <location>
        <begin position="1"/>
        <end position="45"/>
    </location>
</feature>
<feature type="compositionally biased region" description="Low complexity" evidence="1">
    <location>
        <begin position="544"/>
        <end position="567"/>
    </location>
</feature>
<keyword evidence="6" id="KW-1185">Reference proteome</keyword>
<feature type="region of interest" description="Disordered" evidence="1">
    <location>
        <begin position="483"/>
        <end position="607"/>
    </location>
</feature>
<reference evidence="5" key="1">
    <citation type="journal article" date="2021" name="New Phytol.">
        <title>Evolutionary innovations through gain and loss of genes in the ectomycorrhizal Boletales.</title>
        <authorList>
            <person name="Wu G."/>
            <person name="Miyauchi S."/>
            <person name="Morin E."/>
            <person name="Kuo A."/>
            <person name="Drula E."/>
            <person name="Varga T."/>
            <person name="Kohler A."/>
            <person name="Feng B."/>
            <person name="Cao Y."/>
            <person name="Lipzen A."/>
            <person name="Daum C."/>
            <person name="Hundley H."/>
            <person name="Pangilinan J."/>
            <person name="Johnson J."/>
            <person name="Barry K."/>
            <person name="LaButti K."/>
            <person name="Ng V."/>
            <person name="Ahrendt S."/>
            <person name="Min B."/>
            <person name="Choi I.G."/>
            <person name="Park H."/>
            <person name="Plett J.M."/>
            <person name="Magnuson J."/>
            <person name="Spatafora J.W."/>
            <person name="Nagy L.G."/>
            <person name="Henrissat B."/>
            <person name="Grigoriev I.V."/>
            <person name="Yang Z.L."/>
            <person name="Xu J."/>
            <person name="Martin F.M."/>
        </authorList>
    </citation>
    <scope>NUCLEOTIDE SEQUENCE</scope>
    <source>
        <strain evidence="5">KKN 215</strain>
    </source>
</reference>
<evidence type="ECO:0000313" key="6">
    <source>
        <dbReference type="Proteomes" id="UP000813824"/>
    </source>
</evidence>
<dbReference type="CDD" id="cd00170">
    <property type="entry name" value="SEC14"/>
    <property type="match status" value="1"/>
</dbReference>
<evidence type="ECO:0000313" key="5">
    <source>
        <dbReference type="EMBL" id="KAH8096615.1"/>
    </source>
</evidence>
<dbReference type="SMART" id="SM00324">
    <property type="entry name" value="RhoGAP"/>
    <property type="match status" value="1"/>
</dbReference>
<dbReference type="InterPro" id="IPR008936">
    <property type="entry name" value="Rho_GTPase_activation_prot"/>
</dbReference>
<dbReference type="PANTHER" id="PTHR45808">
    <property type="entry name" value="RHO GTPASE-ACTIVATING PROTEIN 68F"/>
    <property type="match status" value="1"/>
</dbReference>
<dbReference type="GO" id="GO:0005096">
    <property type="term" value="F:GTPase activator activity"/>
    <property type="evidence" value="ECO:0007669"/>
    <property type="project" value="TreeGrafter"/>
</dbReference>
<dbReference type="SUPFAM" id="SSF48350">
    <property type="entry name" value="GTPase activation domain, GAP"/>
    <property type="match status" value="1"/>
</dbReference>
<dbReference type="PROSITE" id="PS50191">
    <property type="entry name" value="CRAL_TRIO"/>
    <property type="match status" value="1"/>
</dbReference>
<keyword evidence="2" id="KW-0472">Membrane</keyword>
<organism evidence="5 6">
    <name type="scientific">Cristinia sonorae</name>
    <dbReference type="NCBI Taxonomy" id="1940300"/>
    <lineage>
        <taxon>Eukaryota</taxon>
        <taxon>Fungi</taxon>
        <taxon>Dikarya</taxon>
        <taxon>Basidiomycota</taxon>
        <taxon>Agaricomycotina</taxon>
        <taxon>Agaricomycetes</taxon>
        <taxon>Agaricomycetidae</taxon>
        <taxon>Agaricales</taxon>
        <taxon>Pleurotineae</taxon>
        <taxon>Stephanosporaceae</taxon>
        <taxon>Cristinia</taxon>
    </lineage>
</organism>
<evidence type="ECO:0000259" key="3">
    <source>
        <dbReference type="PROSITE" id="PS50191"/>
    </source>
</evidence>
<protein>
    <submittedName>
        <fullName evidence="5">Rho GTPase activation protein</fullName>
    </submittedName>
</protein>
<dbReference type="Proteomes" id="UP000813824">
    <property type="component" value="Unassembled WGS sequence"/>
</dbReference>
<feature type="compositionally biased region" description="Pro residues" evidence="1">
    <location>
        <begin position="661"/>
        <end position="673"/>
    </location>
</feature>
<dbReference type="GO" id="GO:0007264">
    <property type="term" value="P:small GTPase-mediated signal transduction"/>
    <property type="evidence" value="ECO:0007669"/>
    <property type="project" value="TreeGrafter"/>
</dbReference>
<feature type="domain" description="Rho-GAP" evidence="4">
    <location>
        <begin position="238"/>
        <end position="463"/>
    </location>
</feature>
<keyword evidence="2" id="KW-0812">Transmembrane</keyword>
<evidence type="ECO:0000256" key="1">
    <source>
        <dbReference type="SAM" id="MobiDB-lite"/>
    </source>
</evidence>
<dbReference type="OrthoDB" id="19923at2759"/>
<dbReference type="InterPro" id="IPR036865">
    <property type="entry name" value="CRAL-TRIO_dom_sf"/>
</dbReference>
<dbReference type="InterPro" id="IPR001251">
    <property type="entry name" value="CRAL-TRIO_dom"/>
</dbReference>
<dbReference type="GO" id="GO:0005737">
    <property type="term" value="C:cytoplasm"/>
    <property type="evidence" value="ECO:0007669"/>
    <property type="project" value="TreeGrafter"/>
</dbReference>
<evidence type="ECO:0000256" key="2">
    <source>
        <dbReference type="SAM" id="Phobius"/>
    </source>
</evidence>
<dbReference type="Gene3D" id="1.10.555.10">
    <property type="entry name" value="Rho GTPase activation protein"/>
    <property type="match status" value="1"/>
</dbReference>
<feature type="compositionally biased region" description="Low complexity" evidence="1">
    <location>
        <begin position="579"/>
        <end position="603"/>
    </location>
</feature>
<feature type="compositionally biased region" description="Gly residues" evidence="1">
    <location>
        <begin position="518"/>
        <end position="543"/>
    </location>
</feature>
<proteinExistence type="predicted"/>
<name>A0A8K0UJT3_9AGAR</name>
<dbReference type="SUPFAM" id="SSF52087">
    <property type="entry name" value="CRAL/TRIO domain"/>
    <property type="match status" value="1"/>
</dbReference>
<feature type="domain" description="CRAL-TRIO" evidence="3">
    <location>
        <begin position="67"/>
        <end position="222"/>
    </location>
</feature>
<dbReference type="Gene3D" id="3.40.525.10">
    <property type="entry name" value="CRAL-TRIO lipid binding domain"/>
    <property type="match status" value="1"/>
</dbReference>
<evidence type="ECO:0000259" key="4">
    <source>
        <dbReference type="PROSITE" id="PS50238"/>
    </source>
</evidence>
<feature type="region of interest" description="Disordered" evidence="1">
    <location>
        <begin position="654"/>
        <end position="673"/>
    </location>
</feature>
<sequence length="673" mass="73712">MPNPLSLKQRLAALSMPSSSSTNNPYSNSSYDNPPQSPRSPAPRLRAFFNPNSQKRTMDNAPETSYSQDKLQEVMTRLIFQAGVDYETRPMVVMNASALPDPREVSYDQLLVRILAYLNLYVESDYTVVFLAAGSKNTPGWNWVWKAYRSLSRKYRKNLKRLYVVHSNFFTKMLFSLAGAIISPKFFRKITYIDTLSELAYHVPLTQIDIPPAVYQENMKYEREIKMPVPTRADLFGVPLDELMGYGGEKGGIPRVVKDCILFLRESGMQEEGLFRRSPSSALLRQVQQAYDRGHVVSLDTFGDPHLAAVLLKKYLRDLPDPLFPESTYSTIRRCPMPTNDPGDMASVMYIRETLLPELAPCAYILLSHILHLLHEVSLRSAYNRMDAHNLAVVICPNMVKSSSPIRDVAMCGVPGGPTLYPGHQPPQPQPQAQTSNTAALTEGKTTLGGVIKLCIQRYYEIFDELPDRAEALPPRRARTIMMVDDDDDDGLPPPGVRNSVIDDDEDIDDEMLVMPLGPGGGGRGGGGGGSSSSNRGGGGGGASSPPTAWTSSTTSSSPFSSTGHRPSSSKDLKDWRSTTTGHNNNNNYNNTTGYQTPTQTHTQGRAKSMISIDKGEIVAGTMRRGSISVGQRGTVRGKASGSGVEAMGVTASGFFSAPDGAPPVPPVPPRRR</sequence>